<feature type="compositionally biased region" description="Basic and acidic residues" evidence="1">
    <location>
        <begin position="49"/>
        <end position="68"/>
    </location>
</feature>
<feature type="region of interest" description="Disordered" evidence="1">
    <location>
        <begin position="43"/>
        <end position="89"/>
    </location>
</feature>
<protein>
    <submittedName>
        <fullName evidence="3">Hox C6 protein</fullName>
    </submittedName>
</protein>
<name>Q91413_NOTVI</name>
<gene>
    <name evidence="3" type="primary">Hox C6</name>
</gene>
<dbReference type="EMBL" id="S78581">
    <property type="protein sequence ID" value="AAB34678.1"/>
    <property type="molecule type" value="mRNA"/>
</dbReference>
<evidence type="ECO:0000256" key="2">
    <source>
        <dbReference type="SAM" id="Phobius"/>
    </source>
</evidence>
<evidence type="ECO:0000313" key="3">
    <source>
        <dbReference type="EMBL" id="AAB34678.1"/>
    </source>
</evidence>
<keyword evidence="2" id="KW-0472">Membrane</keyword>
<accession>Q91413</accession>
<feature type="non-terminal residue" evidence="3">
    <location>
        <position position="89"/>
    </location>
</feature>
<sequence>IPFGHTFFSSPLISAALTSQCTVPCSAASYCVFLFALCLRSSTKHQRMRQREEKRNGKREGDREREEALGVGYGTDRRRGRQIYSRYQT</sequence>
<feature type="transmembrane region" description="Helical" evidence="2">
    <location>
        <begin position="12"/>
        <end position="39"/>
    </location>
</feature>
<dbReference type="AlphaFoldDB" id="Q91413"/>
<organism evidence="3">
    <name type="scientific">Notophthalmus viridescens</name>
    <name type="common">Eastern newt</name>
    <name type="synonym">Triturus viridescens</name>
    <dbReference type="NCBI Taxonomy" id="8316"/>
    <lineage>
        <taxon>Eukaryota</taxon>
        <taxon>Metazoa</taxon>
        <taxon>Chordata</taxon>
        <taxon>Craniata</taxon>
        <taxon>Vertebrata</taxon>
        <taxon>Euteleostomi</taxon>
        <taxon>Amphibia</taxon>
        <taxon>Batrachia</taxon>
        <taxon>Caudata</taxon>
        <taxon>Salamandroidea</taxon>
        <taxon>Salamandridae</taxon>
        <taxon>Pleurodelinae</taxon>
        <taxon>Notophthalmus</taxon>
    </lineage>
</organism>
<keyword evidence="2" id="KW-0812">Transmembrane</keyword>
<reference evidence="3" key="1">
    <citation type="journal article" date="1995" name="J. Mol. Biol.">
        <title>Differential regulation of Hox C6 in the appendages of adult urodeles and anurans.</title>
        <authorList>
            <person name="Savard P."/>
            <person name="Tremblay M."/>
        </authorList>
    </citation>
    <scope>NUCLEOTIDE SEQUENCE</scope>
</reference>
<evidence type="ECO:0000256" key="1">
    <source>
        <dbReference type="SAM" id="MobiDB-lite"/>
    </source>
</evidence>
<proteinExistence type="evidence at transcript level"/>
<keyword evidence="2" id="KW-1133">Transmembrane helix</keyword>
<dbReference type="PIR" id="S55780">
    <property type="entry name" value="S55780"/>
</dbReference>